<accession>A7F8P6</accession>
<evidence type="ECO:0000313" key="1">
    <source>
        <dbReference type="EMBL" id="EDN99117.1"/>
    </source>
</evidence>
<reference evidence="2" key="1">
    <citation type="journal article" date="2011" name="PLoS Genet.">
        <title>Genomic analysis of the necrotrophic fungal pathogens Sclerotinia sclerotiorum and Botrytis cinerea.</title>
        <authorList>
            <person name="Amselem J."/>
            <person name="Cuomo C.A."/>
            <person name="van Kan J.A."/>
            <person name="Viaud M."/>
            <person name="Benito E.P."/>
            <person name="Couloux A."/>
            <person name="Coutinho P.M."/>
            <person name="de Vries R.P."/>
            <person name="Dyer P.S."/>
            <person name="Fillinger S."/>
            <person name="Fournier E."/>
            <person name="Gout L."/>
            <person name="Hahn M."/>
            <person name="Kohn L."/>
            <person name="Lapalu N."/>
            <person name="Plummer K.M."/>
            <person name="Pradier J.M."/>
            <person name="Quevillon E."/>
            <person name="Sharon A."/>
            <person name="Simon A."/>
            <person name="ten Have A."/>
            <person name="Tudzynski B."/>
            <person name="Tudzynski P."/>
            <person name="Wincker P."/>
            <person name="Andrew M."/>
            <person name="Anthouard V."/>
            <person name="Beever R.E."/>
            <person name="Beffa R."/>
            <person name="Benoit I."/>
            <person name="Bouzid O."/>
            <person name="Brault B."/>
            <person name="Chen Z."/>
            <person name="Choquer M."/>
            <person name="Collemare J."/>
            <person name="Cotton P."/>
            <person name="Danchin E.G."/>
            <person name="Da Silva C."/>
            <person name="Gautier A."/>
            <person name="Giraud C."/>
            <person name="Giraud T."/>
            <person name="Gonzalez C."/>
            <person name="Grossetete S."/>
            <person name="Guldener U."/>
            <person name="Henrissat B."/>
            <person name="Howlett B.J."/>
            <person name="Kodira C."/>
            <person name="Kretschmer M."/>
            <person name="Lappartient A."/>
            <person name="Leroch M."/>
            <person name="Levis C."/>
            <person name="Mauceli E."/>
            <person name="Neuveglise C."/>
            <person name="Oeser B."/>
            <person name="Pearson M."/>
            <person name="Poulain J."/>
            <person name="Poussereau N."/>
            <person name="Quesneville H."/>
            <person name="Rascle C."/>
            <person name="Schumacher J."/>
            <person name="Segurens B."/>
            <person name="Sexton A."/>
            <person name="Silva E."/>
            <person name="Sirven C."/>
            <person name="Soanes D.M."/>
            <person name="Talbot N.J."/>
            <person name="Templeton M."/>
            <person name="Yandava C."/>
            <person name="Yarden O."/>
            <person name="Zeng Q."/>
            <person name="Rollins J.A."/>
            <person name="Lebrun M.H."/>
            <person name="Dickman M."/>
        </authorList>
    </citation>
    <scope>NUCLEOTIDE SEQUENCE [LARGE SCALE GENOMIC DNA]</scope>
    <source>
        <strain evidence="2">ATCC 18683 / 1980 / Ss-1</strain>
    </source>
</reference>
<gene>
    <name evidence="1" type="ORF">SS1G_13977</name>
</gene>
<evidence type="ECO:0000313" key="2">
    <source>
        <dbReference type="Proteomes" id="UP000001312"/>
    </source>
</evidence>
<dbReference type="RefSeq" id="XP_001585117.1">
    <property type="nucleotide sequence ID" value="XM_001585067.1"/>
</dbReference>
<dbReference type="Proteomes" id="UP000001312">
    <property type="component" value="Unassembled WGS sequence"/>
</dbReference>
<dbReference type="KEGG" id="ssl:SS1G_13977"/>
<dbReference type="AlphaFoldDB" id="A7F8P6"/>
<sequence>MVMTQLTGLAYNFFMGDQNPWHGASWRLESNGLVECTGKFCGSLMNHGGINWSAPFPHVNTALESHECTPDAKISEEMQCKKGLLCDTGPGRPRVFAASSRVITIYSRI</sequence>
<proteinExistence type="predicted"/>
<protein>
    <submittedName>
        <fullName evidence="1">Uncharacterized protein</fullName>
    </submittedName>
</protein>
<keyword evidence="2" id="KW-1185">Reference proteome</keyword>
<name>A7F8P6_SCLS1</name>
<dbReference type="EMBL" id="CH476648">
    <property type="protein sequence ID" value="EDN99117.1"/>
    <property type="molecule type" value="Genomic_DNA"/>
</dbReference>
<dbReference type="GeneID" id="5481139"/>
<dbReference type="InParanoid" id="A7F8P6"/>
<organism evidence="1 2">
    <name type="scientific">Sclerotinia sclerotiorum (strain ATCC 18683 / 1980 / Ss-1)</name>
    <name type="common">White mold</name>
    <name type="synonym">Whetzelinia sclerotiorum</name>
    <dbReference type="NCBI Taxonomy" id="665079"/>
    <lineage>
        <taxon>Eukaryota</taxon>
        <taxon>Fungi</taxon>
        <taxon>Dikarya</taxon>
        <taxon>Ascomycota</taxon>
        <taxon>Pezizomycotina</taxon>
        <taxon>Leotiomycetes</taxon>
        <taxon>Helotiales</taxon>
        <taxon>Sclerotiniaceae</taxon>
        <taxon>Sclerotinia</taxon>
    </lineage>
</organism>